<proteinExistence type="predicted"/>
<dbReference type="Proteomes" id="UP000184305">
    <property type="component" value="Unassembled WGS sequence"/>
</dbReference>
<evidence type="ECO:0000313" key="2">
    <source>
        <dbReference type="Proteomes" id="UP000184305"/>
    </source>
</evidence>
<dbReference type="AlphaFoldDB" id="A0A1M7GJ41"/>
<reference evidence="2" key="1">
    <citation type="submission" date="2016-11" db="EMBL/GenBank/DDBJ databases">
        <authorList>
            <person name="Varghese N."/>
            <person name="Submissions S."/>
        </authorList>
    </citation>
    <scope>NUCLEOTIDE SEQUENCE [LARGE SCALE GENOMIC DNA]</scope>
    <source>
        <strain evidence="2">CECT 8089</strain>
    </source>
</reference>
<name>A0A1M7GJ41_9GAMM</name>
<evidence type="ECO:0000313" key="1">
    <source>
        <dbReference type="EMBL" id="SHM16148.1"/>
    </source>
</evidence>
<sequence>MVKGERIYLFSQRHCPIRYPPSTFPSVRRPCCPMLYGFWRLPEDIEVNVEAEGANYF</sequence>
<organism evidence="1 2">
    <name type="scientific">Phytopseudomonas punonensis</name>
    <dbReference type="NCBI Taxonomy" id="1220495"/>
    <lineage>
        <taxon>Bacteria</taxon>
        <taxon>Pseudomonadati</taxon>
        <taxon>Pseudomonadota</taxon>
        <taxon>Gammaproteobacteria</taxon>
        <taxon>Pseudomonadales</taxon>
        <taxon>Pseudomonadaceae</taxon>
        <taxon>Phytopseudomonas</taxon>
    </lineage>
</organism>
<accession>A0A1M7GJ41</accession>
<dbReference type="EMBL" id="FRBQ01000003">
    <property type="protein sequence ID" value="SHM16148.1"/>
    <property type="molecule type" value="Genomic_DNA"/>
</dbReference>
<keyword evidence="2" id="KW-1185">Reference proteome</keyword>
<gene>
    <name evidence="1" type="ORF">SAMN05216288_3198</name>
</gene>
<protein>
    <submittedName>
        <fullName evidence="1">Uncharacterized protein</fullName>
    </submittedName>
</protein>